<dbReference type="PANTHER" id="PTHR31105">
    <property type="entry name" value="EXTRA-LARGE G-PROTEIN-LIKE"/>
    <property type="match status" value="1"/>
</dbReference>
<protein>
    <recommendedName>
        <fullName evidence="6">Zinc-ribbon domain-containing protein</fullName>
    </recommendedName>
</protein>
<dbReference type="Pfam" id="PF22910">
    <property type="entry name" value="EDR4-like_1st"/>
    <property type="match status" value="1"/>
</dbReference>
<name>A0ABC8SH17_9AQUA</name>
<evidence type="ECO:0000256" key="1">
    <source>
        <dbReference type="SAM" id="MobiDB-lite"/>
    </source>
</evidence>
<feature type="compositionally biased region" description="Polar residues" evidence="1">
    <location>
        <begin position="703"/>
        <end position="736"/>
    </location>
</feature>
<proteinExistence type="predicted"/>
<dbReference type="Proteomes" id="UP001642360">
    <property type="component" value="Unassembled WGS sequence"/>
</dbReference>
<evidence type="ECO:0000313" key="5">
    <source>
        <dbReference type="Proteomes" id="UP001642360"/>
    </source>
</evidence>
<accession>A0ABC8SH17</accession>
<gene>
    <name evidence="4" type="ORF">ILEXP_LOCUS25024</name>
</gene>
<dbReference type="Pfam" id="PF11331">
    <property type="entry name" value="Zn_ribbon_12"/>
    <property type="match status" value="1"/>
</dbReference>
<reference evidence="4 5" key="1">
    <citation type="submission" date="2024-02" db="EMBL/GenBank/DDBJ databases">
        <authorList>
            <person name="Vignale AGUSTIN F."/>
            <person name="Sosa J E."/>
            <person name="Modenutti C."/>
        </authorList>
    </citation>
    <scope>NUCLEOTIDE SEQUENCE [LARGE SCALE GENOMIC DNA]</scope>
</reference>
<feature type="region of interest" description="Disordered" evidence="1">
    <location>
        <begin position="86"/>
        <end position="108"/>
    </location>
</feature>
<comment type="caution">
    <text evidence="4">The sequence shown here is derived from an EMBL/GenBank/DDBJ whole genome shotgun (WGS) entry which is preliminary data.</text>
</comment>
<evidence type="ECO:0008006" key="6">
    <source>
        <dbReference type="Google" id="ProtNLM"/>
    </source>
</evidence>
<dbReference type="EMBL" id="CAUOFW020002861">
    <property type="protein sequence ID" value="CAK9156479.1"/>
    <property type="molecule type" value="Genomic_DNA"/>
</dbReference>
<dbReference type="PANTHER" id="PTHR31105:SF58">
    <property type="entry name" value="G-LIKE PROTEIN, PUTATIVE (DUF3133)-RELATED"/>
    <property type="match status" value="1"/>
</dbReference>
<keyword evidence="5" id="KW-1185">Reference proteome</keyword>
<feature type="domain" description="Probable zinc-ribbon" evidence="2">
    <location>
        <begin position="496"/>
        <end position="539"/>
    </location>
</feature>
<evidence type="ECO:0000313" key="4">
    <source>
        <dbReference type="EMBL" id="CAK9156479.1"/>
    </source>
</evidence>
<feature type="domain" description="Enhanced disease resistance 4-like N-terminal" evidence="3">
    <location>
        <begin position="6"/>
        <end position="39"/>
    </location>
</feature>
<dbReference type="InterPro" id="IPR055126">
    <property type="entry name" value="EDR4-like_N"/>
</dbReference>
<evidence type="ECO:0000259" key="3">
    <source>
        <dbReference type="Pfam" id="PF22910"/>
    </source>
</evidence>
<feature type="region of interest" description="Disordered" evidence="1">
    <location>
        <begin position="677"/>
        <end position="743"/>
    </location>
</feature>
<dbReference type="InterPro" id="IPR040244">
    <property type="entry name" value="EDR4-like"/>
</dbReference>
<dbReference type="AlphaFoldDB" id="A0ABC8SH17"/>
<organism evidence="4 5">
    <name type="scientific">Ilex paraguariensis</name>
    <name type="common">yerba mate</name>
    <dbReference type="NCBI Taxonomy" id="185542"/>
    <lineage>
        <taxon>Eukaryota</taxon>
        <taxon>Viridiplantae</taxon>
        <taxon>Streptophyta</taxon>
        <taxon>Embryophyta</taxon>
        <taxon>Tracheophyta</taxon>
        <taxon>Spermatophyta</taxon>
        <taxon>Magnoliopsida</taxon>
        <taxon>eudicotyledons</taxon>
        <taxon>Gunneridae</taxon>
        <taxon>Pentapetalae</taxon>
        <taxon>asterids</taxon>
        <taxon>campanulids</taxon>
        <taxon>Aquifoliales</taxon>
        <taxon>Aquifoliaceae</taxon>
        <taxon>Ilex</taxon>
    </lineage>
</organism>
<feature type="region of interest" description="Disordered" evidence="1">
    <location>
        <begin position="760"/>
        <end position="782"/>
    </location>
</feature>
<evidence type="ECO:0000259" key="2">
    <source>
        <dbReference type="Pfam" id="PF11331"/>
    </source>
</evidence>
<dbReference type="InterPro" id="IPR021480">
    <property type="entry name" value="Zinc_ribbon_12"/>
</dbReference>
<sequence length="917" mass="102621">MSEPANVRLVRCPKCENLLPEVTDYSVYQCGACGAVLRAKNNTVEADSFSEKSDEERIRGVSEKFSEKSENFVLLDKRMVRREVFSDGSENDCKSNGSSSRSEKRKDSVIRADKWGVENDLEINKNIDEFGHAKMSKEFENLRLQQGNATGSGRRMSDWRFGERGEMEGMRRTERFDVEDVRYSSSKYPEESPSNYQLQLGSSYGYDEPEKNRNDSSGFNKVEYYEQDRAELLKRIDELKDQISRSCNVADKPQEKVPPDRRIVHQDPYSGSEYWIPDVSLGLKRASMQYPAADKHVARPPYISPYAEPSPFSSKQEMLMHNFYPPIHRSYQSQGFGDPFRSHMPRRVPLQAPGPFQQQPPHPYYSGLYMDNDMVQKDPYETYPPDMNPHHPSCSCFHCYNKYHQVPPPVRTTGFYDKRVSTVPNDPMFSHHEHLGAFGPQHCNSKISNPPPFNNPNPQFHTRWSSDVNSEVGGFVHRRPPRVVAAPGVRHCRPIAGAAPFVACCNCFELLEMPKKVLLMGKIQKEMRCGACSTVILYEVTNKRLLVSVAGEAKKTFAEVDNSSNVVKKDGNSHNHGHLTGASMNFSSEDYDNSGCDYQSMDRELVSSSTAQGFNSNKSAEMKSLLATPSCTSDDEDDPESLTAARKNAISAELPIKVDASPPAAGSPLQDHFDYSTKYHRSGKGNVSGRSEQEKEMPKRVVSWQNSMKDSSLATEIDISSNEYSNTGTSQDSSEVSRGEGQLRANKRAESFFGGIIKKGFRDSSKSSQTDEEDSTNVTVNGHPIPERLIKKAEKLAGQIHPGQYWYDSRAGFWGVMGGPCLGIIPPFIEEFNYPMPENCAGGTTGVFVNGRELHPKDLNLLGSRGLPTDGDRSYIVEISGRVLDEDSGEELESLGKLAPTVEKLKHGFGMKPRTAA</sequence>